<comment type="function">
    <text evidence="9">Catalyzes activation of the choline trimethylamine-lyase CutC under anaerobic conditions by generation of an organic free radical on a glycine residue, via an homolytic cleavage of S-adenosyl-L-methionine (SAM).</text>
</comment>
<dbReference type="RefSeq" id="WP_038284018.1">
    <property type="nucleotide sequence ID" value="NZ_JPME01000029.1"/>
</dbReference>
<comment type="similarity">
    <text evidence="1 9">Belongs to the organic radical-activating enzymes family.</text>
</comment>
<dbReference type="GO" id="GO:0046872">
    <property type="term" value="F:metal ion binding"/>
    <property type="evidence" value="ECO:0007669"/>
    <property type="project" value="UniProtKB-KW"/>
</dbReference>
<dbReference type="InterPro" id="IPR007197">
    <property type="entry name" value="rSAM"/>
</dbReference>
<dbReference type="InterPro" id="IPR017896">
    <property type="entry name" value="4Fe4S_Fe-S-bd"/>
</dbReference>
<keyword evidence="6 9" id="KW-0408">Iron</keyword>
<dbReference type="Gene3D" id="3.80.30.10">
    <property type="entry name" value="pyruvate-formate lyase- activating enzyme"/>
    <property type="match status" value="1"/>
</dbReference>
<comment type="pathway">
    <text evidence="9">Amine and polyamine metabolism; choline degradation.</text>
</comment>
<feature type="binding site" evidence="9">
    <location>
        <position position="42"/>
    </location>
    <ligand>
        <name>[4Fe-4S] cluster</name>
        <dbReference type="ChEBI" id="CHEBI:49883"/>
        <label>1</label>
        <note>4Fe-4S-S-AdoMet</note>
    </ligand>
</feature>
<keyword evidence="2 9" id="KW-0004">4Fe-4S</keyword>
<dbReference type="InterPro" id="IPR030905">
    <property type="entry name" value="CutC_activ_rSAM"/>
</dbReference>
<dbReference type="SUPFAM" id="SSF54862">
    <property type="entry name" value="4Fe-4S ferredoxins"/>
    <property type="match status" value="1"/>
</dbReference>
<feature type="domain" description="4Fe-4S ferredoxin-type" evidence="10">
    <location>
        <begin position="55"/>
        <end position="84"/>
    </location>
</feature>
<evidence type="ECO:0000313" key="12">
    <source>
        <dbReference type="EMBL" id="KEZ87774.1"/>
    </source>
</evidence>
<proteinExistence type="inferred from homology"/>
<dbReference type="PANTHER" id="PTHR30352">
    <property type="entry name" value="PYRUVATE FORMATE-LYASE-ACTIVATING ENZYME"/>
    <property type="match status" value="1"/>
</dbReference>
<feature type="binding site" evidence="9">
    <location>
        <position position="70"/>
    </location>
    <ligand>
        <name>[4Fe-4S] cluster</name>
        <dbReference type="ChEBI" id="CHEBI:49883"/>
        <label>2</label>
    </ligand>
</feature>
<organism evidence="12 13">
    <name type="scientific">Lacrimispora celerecrescens</name>
    <dbReference type="NCBI Taxonomy" id="29354"/>
    <lineage>
        <taxon>Bacteria</taxon>
        <taxon>Bacillati</taxon>
        <taxon>Bacillota</taxon>
        <taxon>Clostridia</taxon>
        <taxon>Lachnospirales</taxon>
        <taxon>Lachnospiraceae</taxon>
        <taxon>Lacrimispora</taxon>
    </lineage>
</organism>
<keyword evidence="7 9" id="KW-0411">Iron-sulfur</keyword>
<evidence type="ECO:0000256" key="9">
    <source>
        <dbReference type="HAMAP-Rule" id="MF_02059"/>
    </source>
</evidence>
<accession>A0A084JFP0</accession>
<protein>
    <recommendedName>
        <fullName evidence="9">Choline trimethylamine-lyase activating enzyme</fullName>
        <ecNumber evidence="9">1.97.1.-</ecNumber>
    </recommendedName>
    <alternativeName>
        <fullName evidence="9">Choline utilization protein D</fullName>
    </alternativeName>
    <alternativeName>
        <fullName evidence="9">GRE activase CutD</fullName>
    </alternativeName>
    <alternativeName>
        <fullName evidence="9">Glycyl-radical enzyme activating enzyme CutD</fullName>
        <shortName evidence="9">GRE activating enzyme CutD</shortName>
    </alternativeName>
</protein>
<keyword evidence="4 9" id="KW-0479">Metal-binding</keyword>
<dbReference type="SFLD" id="SFLDS00029">
    <property type="entry name" value="Radical_SAM"/>
    <property type="match status" value="1"/>
</dbReference>
<feature type="domain" description="4Fe-4S ferredoxin-type" evidence="10">
    <location>
        <begin position="86"/>
        <end position="116"/>
    </location>
</feature>
<keyword evidence="5 9" id="KW-0560">Oxidoreductase</keyword>
<keyword evidence="3 9" id="KW-0949">S-adenosyl-L-methionine</keyword>
<dbReference type="UniPathway" id="UPA01069"/>
<dbReference type="InterPro" id="IPR034457">
    <property type="entry name" value="Organic_radical-activating"/>
</dbReference>
<dbReference type="EC" id="1.97.1.-" evidence="9"/>
<feature type="binding site" evidence="9">
    <location>
        <position position="67"/>
    </location>
    <ligand>
        <name>[4Fe-4S] cluster</name>
        <dbReference type="ChEBI" id="CHEBI:49883"/>
        <label>2</label>
    </ligand>
</feature>
<evidence type="ECO:0000259" key="11">
    <source>
        <dbReference type="PROSITE" id="PS51918"/>
    </source>
</evidence>
<evidence type="ECO:0000256" key="7">
    <source>
        <dbReference type="ARBA" id="ARBA00023014"/>
    </source>
</evidence>
<dbReference type="NCBIfam" id="TIGR02494">
    <property type="entry name" value="PFLE_PFLC"/>
    <property type="match status" value="1"/>
</dbReference>
<dbReference type="Pfam" id="PF00037">
    <property type="entry name" value="Fer4"/>
    <property type="match status" value="1"/>
</dbReference>
<evidence type="ECO:0000256" key="2">
    <source>
        <dbReference type="ARBA" id="ARBA00022485"/>
    </source>
</evidence>
<feature type="binding site" evidence="9">
    <location>
        <position position="45"/>
    </location>
    <ligand>
        <name>[4Fe-4S] cluster</name>
        <dbReference type="ChEBI" id="CHEBI:49883"/>
        <label>1</label>
        <note>4Fe-4S-S-AdoMet</note>
    </ligand>
</feature>
<dbReference type="PANTHER" id="PTHR30352:SF4">
    <property type="entry name" value="PYRUVATE FORMATE-LYASE 2-ACTIVATING ENZYME"/>
    <property type="match status" value="1"/>
</dbReference>
<evidence type="ECO:0000256" key="6">
    <source>
        <dbReference type="ARBA" id="ARBA00023004"/>
    </source>
</evidence>
<name>A0A084JFP0_9FIRM</name>
<evidence type="ECO:0000256" key="1">
    <source>
        <dbReference type="ARBA" id="ARBA00009777"/>
    </source>
</evidence>
<dbReference type="PROSITE" id="PS00198">
    <property type="entry name" value="4FE4S_FER_1"/>
    <property type="match status" value="2"/>
</dbReference>
<evidence type="ECO:0000259" key="10">
    <source>
        <dbReference type="PROSITE" id="PS51379"/>
    </source>
</evidence>
<feature type="binding site" evidence="9">
    <location>
        <position position="106"/>
    </location>
    <ligand>
        <name>[4Fe-4S] cluster</name>
        <dbReference type="ChEBI" id="CHEBI:49883"/>
        <label>2</label>
    </ligand>
</feature>
<dbReference type="Gene3D" id="3.30.70.20">
    <property type="match status" value="1"/>
</dbReference>
<dbReference type="InterPro" id="IPR012839">
    <property type="entry name" value="Organic_radical_activase"/>
</dbReference>
<dbReference type="HAMAP" id="MF_02059">
    <property type="entry name" value="Activ_enz_CutD"/>
    <property type="match status" value="1"/>
</dbReference>
<dbReference type="InterPro" id="IPR040074">
    <property type="entry name" value="BssD/PflA/YjjW"/>
</dbReference>
<dbReference type="OrthoDB" id="9782387at2"/>
<dbReference type="AlphaFoldDB" id="A0A084JFP0"/>
<sequence length="317" mass="35829">MDHGTTGEIERKAFIFNVQKYNMYDGPGIRTLVFFKGCPLRCKWCSNPEGMVRKFQVMYKQNSCVSCGACADVCPVGIHVISKETGKHEIQREKDCIGCMKCKNVCPNAALTIAGEVKTISELLKIVEEDSAFYDISGGGVTLGGGEVTAQPEAALNLLMACKQEGINTAIETCGYTNTETILKIAEYVDLFLFDIKHMDPVRHNELVGVNNEQILTNLKELLHHRFNVKVRMPMLKGINDSREEIDEVIKFLMPFRDYKNFKGIDLLPYHKLGVNKYNQLDMKYPIEGDPSLSAEDLDRIEGWMKEYQFPVTVVKH</sequence>
<dbReference type="PIRSF" id="PIRSF000371">
    <property type="entry name" value="PFL_act_enz"/>
    <property type="match status" value="1"/>
</dbReference>
<evidence type="ECO:0000313" key="13">
    <source>
        <dbReference type="Proteomes" id="UP000028525"/>
    </source>
</evidence>
<comment type="caution">
    <text evidence="12">The sequence shown here is derived from an EMBL/GenBank/DDBJ whole genome shotgun (WGS) entry which is preliminary data.</text>
</comment>
<dbReference type="GO" id="GO:0051539">
    <property type="term" value="F:4 iron, 4 sulfur cluster binding"/>
    <property type="evidence" value="ECO:0007669"/>
    <property type="project" value="UniProtKB-UniRule"/>
</dbReference>
<evidence type="ECO:0000256" key="3">
    <source>
        <dbReference type="ARBA" id="ARBA00022691"/>
    </source>
</evidence>
<dbReference type="InterPro" id="IPR058240">
    <property type="entry name" value="rSAM_sf"/>
</dbReference>
<dbReference type="InterPro" id="IPR001989">
    <property type="entry name" value="Radical_activat_CS"/>
</dbReference>
<evidence type="ECO:0000256" key="4">
    <source>
        <dbReference type="ARBA" id="ARBA00022723"/>
    </source>
</evidence>
<comment type="cofactor">
    <cofactor evidence="9">
        <name>[4Fe-4S] cluster</name>
        <dbReference type="ChEBI" id="CHEBI:49883"/>
    </cofactor>
    <text evidence="9">Binds 2 [4Fe-4S] clusters. One cluster is coordinated with 3 cysteines and an exchangeable S-adenosyl-L-methionine.</text>
</comment>
<comment type="catalytic activity">
    <reaction evidence="8 9">
        <text>glycyl-[protein] + reduced [flavodoxin] + S-adenosyl-L-methionine = glycin-2-yl radical-[protein] + semiquinone [flavodoxin] + 5'-deoxyadenosine + L-methionine + H(+)</text>
        <dbReference type="Rhea" id="RHEA:61976"/>
        <dbReference type="Rhea" id="RHEA-COMP:10622"/>
        <dbReference type="Rhea" id="RHEA-COMP:14480"/>
        <dbReference type="Rhea" id="RHEA-COMP:15993"/>
        <dbReference type="Rhea" id="RHEA-COMP:15994"/>
        <dbReference type="ChEBI" id="CHEBI:15378"/>
        <dbReference type="ChEBI" id="CHEBI:17319"/>
        <dbReference type="ChEBI" id="CHEBI:29947"/>
        <dbReference type="ChEBI" id="CHEBI:32722"/>
        <dbReference type="ChEBI" id="CHEBI:57618"/>
        <dbReference type="ChEBI" id="CHEBI:57844"/>
        <dbReference type="ChEBI" id="CHEBI:59789"/>
        <dbReference type="ChEBI" id="CHEBI:140311"/>
    </reaction>
</comment>
<evidence type="ECO:0000256" key="8">
    <source>
        <dbReference type="ARBA" id="ARBA00047365"/>
    </source>
</evidence>
<feature type="binding site" evidence="9">
    <location>
        <position position="64"/>
    </location>
    <ligand>
        <name>[4Fe-4S] cluster</name>
        <dbReference type="ChEBI" id="CHEBI:49883"/>
        <label>2</label>
    </ligand>
</feature>
<keyword evidence="13" id="KW-1185">Reference proteome</keyword>
<feature type="domain" description="Radical SAM core" evidence="11">
    <location>
        <begin position="24"/>
        <end position="311"/>
    </location>
</feature>
<dbReference type="STRING" id="29354.IO98_20055"/>
<dbReference type="PROSITE" id="PS51379">
    <property type="entry name" value="4FE4S_FER_2"/>
    <property type="match status" value="2"/>
</dbReference>
<dbReference type="EMBL" id="JPME01000029">
    <property type="protein sequence ID" value="KEZ87774.1"/>
    <property type="molecule type" value="Genomic_DNA"/>
</dbReference>
<dbReference type="SFLD" id="SFLDG01118">
    <property type="entry name" value="activating_enzymes__group_2"/>
    <property type="match status" value="1"/>
</dbReference>
<keyword evidence="9" id="KW-0677">Repeat</keyword>
<dbReference type="PROSITE" id="PS51918">
    <property type="entry name" value="RADICAL_SAM"/>
    <property type="match status" value="1"/>
</dbReference>
<reference evidence="12 13" key="1">
    <citation type="submission" date="2014-07" db="EMBL/GenBank/DDBJ databases">
        <title>Draft genome of Clostridium celerecrescens 152B isolated from sediments associated with methane hydrate from Krishna Godavari basin.</title>
        <authorList>
            <person name="Honkalas V.S."/>
            <person name="Dabir A.P."/>
            <person name="Arora P."/>
            <person name="Dhakephalkar P.K."/>
        </authorList>
    </citation>
    <scope>NUCLEOTIDE SEQUENCE [LARGE SCALE GENOMIC DNA]</scope>
    <source>
        <strain evidence="12 13">152B</strain>
    </source>
</reference>
<dbReference type="SUPFAM" id="SSF102114">
    <property type="entry name" value="Radical SAM enzymes"/>
    <property type="match status" value="1"/>
</dbReference>
<feature type="binding site" evidence="9">
    <location>
        <position position="271"/>
    </location>
    <ligand>
        <name>S-adenosyl-L-methionine</name>
        <dbReference type="ChEBI" id="CHEBI:59789"/>
    </ligand>
</feature>
<dbReference type="PROSITE" id="PS01087">
    <property type="entry name" value="RADICAL_ACTIVATING"/>
    <property type="match status" value="1"/>
</dbReference>
<dbReference type="GO" id="GO:0042426">
    <property type="term" value="P:choline catabolic process"/>
    <property type="evidence" value="ECO:0007669"/>
    <property type="project" value="UniProtKB-UniRule"/>
</dbReference>
<feature type="binding site" evidence="9">
    <location>
        <begin position="195"/>
        <end position="197"/>
    </location>
    <ligand>
        <name>S-adenosyl-L-methionine</name>
        <dbReference type="ChEBI" id="CHEBI:59789"/>
    </ligand>
</feature>
<feature type="binding site" evidence="9">
    <location>
        <begin position="44"/>
        <end position="46"/>
    </location>
    <ligand>
        <name>S-adenosyl-L-methionine</name>
        <dbReference type="ChEBI" id="CHEBI:59789"/>
    </ligand>
</feature>
<feature type="binding site" evidence="9">
    <location>
        <position position="146"/>
    </location>
    <ligand>
        <name>S-adenosyl-L-methionine</name>
        <dbReference type="ChEBI" id="CHEBI:59789"/>
    </ligand>
</feature>
<dbReference type="Pfam" id="PF04055">
    <property type="entry name" value="Radical_SAM"/>
    <property type="match status" value="1"/>
</dbReference>
<dbReference type="Proteomes" id="UP000028525">
    <property type="component" value="Unassembled WGS sequence"/>
</dbReference>
<dbReference type="InterPro" id="IPR017900">
    <property type="entry name" value="4Fe4S_Fe_S_CS"/>
</dbReference>
<gene>
    <name evidence="9" type="primary">cutD</name>
    <name evidence="12" type="ORF">IO98_20055</name>
</gene>
<dbReference type="GO" id="GO:0016491">
    <property type="term" value="F:oxidoreductase activity"/>
    <property type="evidence" value="ECO:0007669"/>
    <property type="project" value="UniProtKB-UniRule"/>
</dbReference>
<evidence type="ECO:0000256" key="5">
    <source>
        <dbReference type="ARBA" id="ARBA00023002"/>
    </source>
</evidence>
<feature type="binding site" evidence="9">
    <location>
        <position position="38"/>
    </location>
    <ligand>
        <name>[4Fe-4S] cluster</name>
        <dbReference type="ChEBI" id="CHEBI:49883"/>
        <label>1</label>
        <note>4Fe-4S-S-AdoMet</note>
    </ligand>
</feature>
<dbReference type="NCBIfam" id="TIGR04395">
    <property type="entry name" value="cutC_activ_rSAM"/>
    <property type="match status" value="1"/>
</dbReference>
<dbReference type="SFLD" id="SFLDG01066">
    <property type="entry name" value="organic_radical-activating_enz"/>
    <property type="match status" value="1"/>
</dbReference>